<comment type="function">
    <text evidence="10 13">F(1)F(0) ATP synthase produces ATP from ADP in the presence of a proton or sodium gradient. F-type ATPases consist of two structural domains, F(1) containing the extramembraneous catalytic core and F(0) containing the membrane proton channel, linked together by a central stalk and a peripheral stalk. During catalysis, ATP synthesis in the catalytic domain of F(1) is coupled via a rotary mechanism of the central stalk subunits to proton translocation.</text>
</comment>
<evidence type="ECO:0000256" key="14">
    <source>
        <dbReference type="RuleBase" id="RU003848"/>
    </source>
</evidence>
<evidence type="ECO:0000256" key="8">
    <source>
        <dbReference type="ARBA" id="ARBA00023136"/>
    </source>
</evidence>
<feature type="transmembrane region" description="Helical" evidence="13">
    <location>
        <begin position="44"/>
        <end position="63"/>
    </location>
</feature>
<keyword evidence="7 13" id="KW-0406">Ion transport</keyword>
<dbReference type="Proteomes" id="UP000239736">
    <property type="component" value="Unassembled WGS sequence"/>
</dbReference>
<dbReference type="Pfam" id="PF00430">
    <property type="entry name" value="ATP-synt_B"/>
    <property type="match status" value="1"/>
</dbReference>
<dbReference type="GO" id="GO:0005886">
    <property type="term" value="C:plasma membrane"/>
    <property type="evidence" value="ECO:0007669"/>
    <property type="project" value="UniProtKB-SubCell"/>
</dbReference>
<organism evidence="16 17">
    <name type="scientific">Albidovulum inexpectatum</name>
    <dbReference type="NCBI Taxonomy" id="196587"/>
    <lineage>
        <taxon>Bacteria</taxon>
        <taxon>Pseudomonadati</taxon>
        <taxon>Pseudomonadota</taxon>
        <taxon>Alphaproteobacteria</taxon>
        <taxon>Rhodobacterales</taxon>
        <taxon>Paracoccaceae</taxon>
        <taxon>Albidovulum</taxon>
    </lineage>
</organism>
<dbReference type="PANTHER" id="PTHR33445">
    <property type="entry name" value="ATP SYNTHASE SUBUNIT B', CHLOROPLASTIC"/>
    <property type="match status" value="1"/>
</dbReference>
<comment type="caution">
    <text evidence="16">The sequence shown here is derived from an EMBL/GenBank/DDBJ whole genome shotgun (WGS) entry which is preliminary data.</text>
</comment>
<keyword evidence="3 13" id="KW-0138">CF(0)</keyword>
<keyword evidence="9 13" id="KW-0066">ATP synthesis</keyword>
<evidence type="ECO:0000256" key="15">
    <source>
        <dbReference type="SAM" id="Coils"/>
    </source>
</evidence>
<keyword evidence="13" id="KW-1003">Cell membrane</keyword>
<reference evidence="16 17" key="1">
    <citation type="submission" date="2018-01" db="EMBL/GenBank/DDBJ databases">
        <title>Genomic Encyclopedia of Archaeal and Bacterial Type Strains, Phase II (KMG-II): from individual species to whole genera.</title>
        <authorList>
            <person name="Goeker M."/>
        </authorList>
    </citation>
    <scope>NUCLEOTIDE SEQUENCE [LARGE SCALE GENOMIC DNA]</scope>
    <source>
        <strain evidence="16 17">DSM 12048</strain>
    </source>
</reference>
<dbReference type="GO" id="GO:0012505">
    <property type="term" value="C:endomembrane system"/>
    <property type="evidence" value="ECO:0007669"/>
    <property type="project" value="UniProtKB-SubCell"/>
</dbReference>
<comment type="subcellular location">
    <subcellularLocation>
        <location evidence="13">Cell membrane</location>
        <topology evidence="13">Single-pass membrane protein</topology>
    </subcellularLocation>
    <subcellularLocation>
        <location evidence="12">Endomembrane system</location>
        <topology evidence="12">Single-pass membrane protein</topology>
    </subcellularLocation>
</comment>
<comment type="function">
    <text evidence="11">Component of the F(0) channel, it forms part of the peripheral stalk, linking F(1) to F(0). The b'-subunit is a diverged and duplicated form of b found in plants and photosynthetic bacteria.</text>
</comment>
<keyword evidence="2 13" id="KW-0813">Transport</keyword>
<evidence type="ECO:0000256" key="4">
    <source>
        <dbReference type="ARBA" id="ARBA00022692"/>
    </source>
</evidence>
<dbReference type="HAMAP" id="MF_01398">
    <property type="entry name" value="ATP_synth_b_bprime"/>
    <property type="match status" value="1"/>
</dbReference>
<keyword evidence="4 13" id="KW-0812">Transmembrane</keyword>
<gene>
    <name evidence="13" type="primary">atpF</name>
    <name evidence="16" type="ORF">LV82_01796</name>
</gene>
<evidence type="ECO:0000256" key="13">
    <source>
        <dbReference type="HAMAP-Rule" id="MF_01398"/>
    </source>
</evidence>
<evidence type="ECO:0000256" key="1">
    <source>
        <dbReference type="ARBA" id="ARBA00005513"/>
    </source>
</evidence>
<evidence type="ECO:0000256" key="5">
    <source>
        <dbReference type="ARBA" id="ARBA00022781"/>
    </source>
</evidence>
<evidence type="ECO:0000256" key="9">
    <source>
        <dbReference type="ARBA" id="ARBA00023310"/>
    </source>
</evidence>
<evidence type="ECO:0000256" key="11">
    <source>
        <dbReference type="ARBA" id="ARBA00025614"/>
    </source>
</evidence>
<sequence>MANTTHDTAATLGHGADHAAQAAGHAAQSAGMPQLDLSTFANQIFWLVVALIAIYFILSRIALPRISGILADRQGKITSDLAAAEELKAKAVEAEKAYNEALANARAQAAKIIAEARAEIQADLDKAMAKADAEIAAKAAESAKRIEEIRANAAKTVAEVAREAAVEIVAMFGAQADEQAVAAAVEARLKG</sequence>
<dbReference type="InterPro" id="IPR002146">
    <property type="entry name" value="ATP_synth_b/b'su_bac/chlpt"/>
</dbReference>
<keyword evidence="17" id="KW-1185">Reference proteome</keyword>
<dbReference type="InterPro" id="IPR050059">
    <property type="entry name" value="ATP_synthase_B_chain"/>
</dbReference>
<dbReference type="PANTHER" id="PTHR33445:SF1">
    <property type="entry name" value="ATP SYNTHASE SUBUNIT B"/>
    <property type="match status" value="1"/>
</dbReference>
<dbReference type="NCBIfam" id="NF009988">
    <property type="entry name" value="PRK13454.1"/>
    <property type="match status" value="1"/>
</dbReference>
<evidence type="ECO:0000313" key="17">
    <source>
        <dbReference type="Proteomes" id="UP000239736"/>
    </source>
</evidence>
<comment type="similarity">
    <text evidence="1 13 14">Belongs to the ATPase B chain family.</text>
</comment>
<keyword evidence="6 13" id="KW-1133">Transmembrane helix</keyword>
<keyword evidence="15" id="KW-0175">Coiled coil</keyword>
<evidence type="ECO:0000256" key="12">
    <source>
        <dbReference type="ARBA" id="ARBA00037847"/>
    </source>
</evidence>
<dbReference type="Gene3D" id="6.10.250.1580">
    <property type="match status" value="1"/>
</dbReference>
<evidence type="ECO:0000256" key="6">
    <source>
        <dbReference type="ARBA" id="ARBA00022989"/>
    </source>
</evidence>
<evidence type="ECO:0000313" key="16">
    <source>
        <dbReference type="EMBL" id="PPB80447.1"/>
    </source>
</evidence>
<dbReference type="GO" id="GO:0046933">
    <property type="term" value="F:proton-transporting ATP synthase activity, rotational mechanism"/>
    <property type="evidence" value="ECO:0007669"/>
    <property type="project" value="UniProtKB-UniRule"/>
</dbReference>
<evidence type="ECO:0000256" key="2">
    <source>
        <dbReference type="ARBA" id="ARBA00022448"/>
    </source>
</evidence>
<comment type="subunit">
    <text evidence="13">F-type ATPases have 2 components, F(1) - the catalytic core - and F(0) - the membrane proton channel. F(1) has five subunits: alpha(3), beta(3), gamma(1), delta(1), epsilon(1). F(0) has three main subunits: a(1), b(2) and c(10-14). The alpha and beta chains form an alternating ring which encloses part of the gamma chain. F(1) is attached to F(0) by a central stalk formed by the gamma and epsilon chains, while a peripheral stalk is formed by the delta and b chains.</text>
</comment>
<dbReference type="OrthoDB" id="9805716at2"/>
<protein>
    <recommendedName>
        <fullName evidence="13">ATP synthase subunit b</fullName>
    </recommendedName>
    <alternativeName>
        <fullName evidence="13">ATP synthase F(0) sector subunit b</fullName>
    </alternativeName>
    <alternativeName>
        <fullName evidence="13">ATPase subunit I</fullName>
    </alternativeName>
    <alternativeName>
        <fullName evidence="13">F-type ATPase subunit b</fullName>
        <shortName evidence="13">F-ATPase subunit b</shortName>
    </alternativeName>
</protein>
<dbReference type="GO" id="GO:0045259">
    <property type="term" value="C:proton-transporting ATP synthase complex"/>
    <property type="evidence" value="ECO:0007669"/>
    <property type="project" value="UniProtKB-KW"/>
</dbReference>
<name>A0A2S5JG14_9RHOB</name>
<evidence type="ECO:0000256" key="7">
    <source>
        <dbReference type="ARBA" id="ARBA00023065"/>
    </source>
</evidence>
<dbReference type="AlphaFoldDB" id="A0A2S5JG14"/>
<keyword evidence="8 13" id="KW-0472">Membrane</keyword>
<dbReference type="GO" id="GO:0046961">
    <property type="term" value="F:proton-transporting ATPase activity, rotational mechanism"/>
    <property type="evidence" value="ECO:0007669"/>
    <property type="project" value="TreeGrafter"/>
</dbReference>
<evidence type="ECO:0000256" key="10">
    <source>
        <dbReference type="ARBA" id="ARBA00025198"/>
    </source>
</evidence>
<evidence type="ECO:0000256" key="3">
    <source>
        <dbReference type="ARBA" id="ARBA00022547"/>
    </source>
</evidence>
<dbReference type="RefSeq" id="WP_104070952.1">
    <property type="nucleotide sequence ID" value="NZ_PRDS01000005.1"/>
</dbReference>
<dbReference type="EMBL" id="PRDS01000005">
    <property type="protein sequence ID" value="PPB80447.1"/>
    <property type="molecule type" value="Genomic_DNA"/>
</dbReference>
<proteinExistence type="inferred from homology"/>
<feature type="coiled-coil region" evidence="15">
    <location>
        <begin position="84"/>
        <end position="119"/>
    </location>
</feature>
<accession>A0A2S5JG14</accession>
<keyword evidence="5 13" id="KW-0375">Hydrogen ion transport</keyword>